<gene>
    <name evidence="3" type="ORF">SAMN06265376_11027</name>
</gene>
<feature type="domain" description="OmpA-like" evidence="2">
    <location>
        <begin position="139"/>
        <end position="254"/>
    </location>
</feature>
<dbReference type="InterPro" id="IPR036737">
    <property type="entry name" value="OmpA-like_sf"/>
</dbReference>
<dbReference type="SUPFAM" id="SSF103088">
    <property type="entry name" value="OmpA-like"/>
    <property type="match status" value="1"/>
</dbReference>
<dbReference type="GO" id="GO:0016020">
    <property type="term" value="C:membrane"/>
    <property type="evidence" value="ECO:0007669"/>
    <property type="project" value="UniProtKB-UniRule"/>
</dbReference>
<dbReference type="OrthoDB" id="9763897at2"/>
<dbReference type="PANTHER" id="PTHR30329:SF21">
    <property type="entry name" value="LIPOPROTEIN YIAD-RELATED"/>
    <property type="match status" value="1"/>
</dbReference>
<keyword evidence="1" id="KW-0472">Membrane</keyword>
<dbReference type="EMBL" id="FZNY01000010">
    <property type="protein sequence ID" value="SNS28184.1"/>
    <property type="molecule type" value="Genomic_DNA"/>
</dbReference>
<evidence type="ECO:0000313" key="4">
    <source>
        <dbReference type="Proteomes" id="UP000198379"/>
    </source>
</evidence>
<organism evidence="3 4">
    <name type="scientific">Dokdonia pacifica</name>
    <dbReference type="NCBI Taxonomy" id="1627892"/>
    <lineage>
        <taxon>Bacteria</taxon>
        <taxon>Pseudomonadati</taxon>
        <taxon>Bacteroidota</taxon>
        <taxon>Flavobacteriia</taxon>
        <taxon>Flavobacteriales</taxon>
        <taxon>Flavobacteriaceae</taxon>
        <taxon>Dokdonia</taxon>
    </lineage>
</organism>
<evidence type="ECO:0000259" key="2">
    <source>
        <dbReference type="PROSITE" id="PS51123"/>
    </source>
</evidence>
<accession>A0A239D8J4</accession>
<dbReference type="PROSITE" id="PS51123">
    <property type="entry name" value="OMPA_2"/>
    <property type="match status" value="1"/>
</dbReference>
<keyword evidence="4" id="KW-1185">Reference proteome</keyword>
<proteinExistence type="predicted"/>
<dbReference type="Proteomes" id="UP000198379">
    <property type="component" value="Unassembled WGS sequence"/>
</dbReference>
<evidence type="ECO:0000256" key="1">
    <source>
        <dbReference type="PROSITE-ProRule" id="PRU00473"/>
    </source>
</evidence>
<dbReference type="Pfam" id="PF00691">
    <property type="entry name" value="OmpA"/>
    <property type="match status" value="1"/>
</dbReference>
<dbReference type="CDD" id="cd07185">
    <property type="entry name" value="OmpA_C-like"/>
    <property type="match status" value="1"/>
</dbReference>
<dbReference type="InterPro" id="IPR006665">
    <property type="entry name" value="OmpA-like"/>
</dbReference>
<dbReference type="InterPro" id="IPR050330">
    <property type="entry name" value="Bact_OuterMem_StrucFunc"/>
</dbReference>
<dbReference type="RefSeq" id="WP_089373653.1">
    <property type="nucleotide sequence ID" value="NZ_BMEP01000010.1"/>
</dbReference>
<evidence type="ECO:0000313" key="3">
    <source>
        <dbReference type="EMBL" id="SNS28184.1"/>
    </source>
</evidence>
<protein>
    <submittedName>
        <fullName evidence="3">OmpA family protein</fullName>
    </submittedName>
</protein>
<dbReference type="AlphaFoldDB" id="A0A239D8J4"/>
<dbReference type="Gene3D" id="3.30.1330.60">
    <property type="entry name" value="OmpA-like domain"/>
    <property type="match status" value="1"/>
</dbReference>
<sequence length="254" mass="28848">MKGFWGTFFIFLLWATAGIYYIHTKEDKNTSNTSVSNSSILEKKATTTLPPKTIEIETPEVTNNSYETTINNADIDTTETPDTSINEVNNNNLYINDNTSVDSQLLAEEIKKSIAISDTIDIDKDEPTIEYKRESIINENPNASSQTFYPRYANTDLILDKELISYATELKKILKENPDKKVTIIGHTDNVGNAEDNFRIGLKKSRQIKWYLTARRGIKRSRVTAISRGESSPIEDNSSNWGRKKNNRIEIIVD</sequence>
<dbReference type="PANTHER" id="PTHR30329">
    <property type="entry name" value="STATOR ELEMENT OF FLAGELLAR MOTOR COMPLEX"/>
    <property type="match status" value="1"/>
</dbReference>
<reference evidence="3 4" key="1">
    <citation type="submission" date="2017-06" db="EMBL/GenBank/DDBJ databases">
        <authorList>
            <person name="Kim H.J."/>
            <person name="Triplett B.A."/>
        </authorList>
    </citation>
    <scope>NUCLEOTIDE SEQUENCE [LARGE SCALE GENOMIC DNA]</scope>
    <source>
        <strain evidence="3 4">DSM 25597</strain>
    </source>
</reference>
<name>A0A239D8J4_9FLAO</name>